<dbReference type="AlphaFoldDB" id="A0A2W1D3Z1"/>
<evidence type="ECO:0000313" key="2">
    <source>
        <dbReference type="Proteomes" id="UP000249757"/>
    </source>
</evidence>
<name>A0A2W1D3Z1_9PLEO</name>
<dbReference type="OMA" id="THQELWN"/>
<dbReference type="Proteomes" id="UP000249757">
    <property type="component" value="Unassembled WGS sequence"/>
</dbReference>
<organism evidence="1 2">
    <name type="scientific">Pyrenophora tritici-repentis</name>
    <dbReference type="NCBI Taxonomy" id="45151"/>
    <lineage>
        <taxon>Eukaryota</taxon>
        <taxon>Fungi</taxon>
        <taxon>Dikarya</taxon>
        <taxon>Ascomycota</taxon>
        <taxon>Pezizomycotina</taxon>
        <taxon>Dothideomycetes</taxon>
        <taxon>Pleosporomycetidae</taxon>
        <taxon>Pleosporales</taxon>
        <taxon>Pleosporineae</taxon>
        <taxon>Pleosporaceae</taxon>
        <taxon>Pyrenophora</taxon>
    </lineage>
</organism>
<accession>A0A2W1D3Z1</accession>
<reference evidence="2" key="1">
    <citation type="journal article" date="2022" name="Microb. Genom.">
        <title>A global pangenome for the wheat fungal pathogen Pyrenophora tritici-repentis and prediction of effector protein structural homology.</title>
        <authorList>
            <person name="Moolhuijzen P.M."/>
            <person name="See P.T."/>
            <person name="Shi G."/>
            <person name="Powell H.R."/>
            <person name="Cockram J."/>
            <person name="Jorgensen L.N."/>
            <person name="Benslimane H."/>
            <person name="Strelkov S.E."/>
            <person name="Turner J."/>
            <person name="Liu Z."/>
            <person name="Moffat C.S."/>
        </authorList>
    </citation>
    <scope>NUCLEOTIDE SEQUENCE [LARGE SCALE GENOMIC DNA]</scope>
</reference>
<keyword evidence="2" id="KW-1185">Reference proteome</keyword>
<proteinExistence type="predicted"/>
<comment type="caution">
    <text evidence="1">The sequence shown here is derived from an EMBL/GenBank/DDBJ whole genome shotgun (WGS) entry which is preliminary data.</text>
</comment>
<evidence type="ECO:0000313" key="1">
    <source>
        <dbReference type="EMBL" id="KAI1518216.1"/>
    </source>
</evidence>
<gene>
    <name evidence="1" type="ORF">Ptr86124_003517</name>
</gene>
<sequence>MLITGIILAPAAMATPAVHDLADLQSVIDAAASSIGDPNNPNRGFGFNLLGGSGQMGTADLVNNITNSILRGKFQFDTNKTTWLDLPSPSVNKTTNPIQLNPTLPITASLAQPTILPTTIPTLENLTINLTEPYMAYVKSIPDLSTSLITLGRSFHREMNAPVSDAIAGLEQSLTTFQTTLLEDNLISAQAVIRTIRASGSLANAQIAWSRFLNLPGGGSSDADAAEPTAPLGAGGLTGKRAVGWRRPPPKDGQFYTHQELWNRSVVQTEQSTQGSTGVSGVVVQVEEQDTYTQQSAKNARVGRPFVV</sequence>
<protein>
    <submittedName>
        <fullName evidence="1">Uncharacterized protein</fullName>
    </submittedName>
</protein>
<dbReference type="OrthoDB" id="3860394at2759"/>
<dbReference type="EMBL" id="NRDI02000003">
    <property type="protein sequence ID" value="KAI1518216.1"/>
    <property type="molecule type" value="Genomic_DNA"/>
</dbReference>